<dbReference type="eggNOG" id="ENOG502QU9P">
    <property type="taxonomic scope" value="Eukaryota"/>
</dbReference>
<dbReference type="GeneID" id="2872021"/>
<dbReference type="OrthoDB" id="5150166at2759"/>
<dbReference type="InParanoid" id="Q5B147"/>
<dbReference type="AlphaFoldDB" id="Q5B147"/>
<feature type="domain" description="DUF2264" evidence="2">
    <location>
        <begin position="21"/>
        <end position="325"/>
    </location>
</feature>
<dbReference type="KEGG" id="ani:ANIA_05733"/>
<dbReference type="Pfam" id="PF10022">
    <property type="entry name" value="DUF2264"/>
    <property type="match status" value="1"/>
</dbReference>
<feature type="compositionally biased region" description="Polar residues" evidence="1">
    <location>
        <begin position="8"/>
        <end position="20"/>
    </location>
</feature>
<evidence type="ECO:0000313" key="3">
    <source>
        <dbReference type="EMBL" id="CBF81313.1"/>
    </source>
</evidence>
<gene>
    <name evidence="3" type="ORF">ANIA_05733</name>
</gene>
<feature type="region of interest" description="Disordered" evidence="1">
    <location>
        <begin position="1"/>
        <end position="20"/>
    </location>
</feature>
<sequence>MSVHANGKTPTQPFSQSPFRTRTDLQDACKALLDPLIPRFTPGGSRVKIGSSTTRFDEGGAQIEGFARPLWGLAALLGGGCDYAEASRWRDGFIQGTDPESPEYWGDIEDMDQRMVEMCPIGFSLAVAPHVFWNPLTDKQKENVAKWLASINEREMPNTNWLWFRVFANLGLRKNGAPYSLARIEADMDHLDTFHVGGGWSNDGPKSHHQMDYYSGSFAIQFLQLLYSKLAADFDEPRAERYRARAKEFALDFVYYFDPDGRSVPFGRSMTYRFAMVGFWGALAFADVTPPAPLTWGMVKGILLRHFRWWATQEDIFNNDGTLNLSGTRQACHYPVRAIQAKYGKFAYSASFGYSVPTGGYQLEQHAPDSMLALSEDGGDIWQTRRVVENARIEYRENLPVLISEWRPWTDVVVETFLIPPAEGSENWHIRAHRVRTSRDLQSSEGAFAIYGCQSSNGRFLQPFKEPLNPLSEGTSAAPQSALTVSSAGAVDLVCDGRVCFAGAWKWQWRKLEEYLDR</sequence>
<dbReference type="InterPro" id="IPR016624">
    <property type="entry name" value="UCP014753"/>
</dbReference>
<evidence type="ECO:0000259" key="2">
    <source>
        <dbReference type="Pfam" id="PF10022"/>
    </source>
</evidence>
<organism evidence="3 4">
    <name type="scientific">Emericella nidulans (strain FGSC A4 / ATCC 38163 / CBS 112.46 / NRRL 194 / M139)</name>
    <name type="common">Aspergillus nidulans</name>
    <dbReference type="NCBI Taxonomy" id="227321"/>
    <lineage>
        <taxon>Eukaryota</taxon>
        <taxon>Fungi</taxon>
        <taxon>Dikarya</taxon>
        <taxon>Ascomycota</taxon>
        <taxon>Pezizomycotina</taxon>
        <taxon>Eurotiomycetes</taxon>
        <taxon>Eurotiomycetidae</taxon>
        <taxon>Eurotiales</taxon>
        <taxon>Aspergillaceae</taxon>
        <taxon>Aspergillus</taxon>
        <taxon>Aspergillus subgen. Nidulantes</taxon>
    </lineage>
</organism>
<dbReference type="RefSeq" id="XP_663337.1">
    <property type="nucleotide sequence ID" value="XM_658245.2"/>
</dbReference>
<dbReference type="Proteomes" id="UP000000560">
    <property type="component" value="Chromosome V"/>
</dbReference>
<dbReference type="InterPro" id="IPR049349">
    <property type="entry name" value="DUF2264_N"/>
</dbReference>
<dbReference type="PIRSF" id="PIRSF014753">
    <property type="entry name" value="UCP014753"/>
    <property type="match status" value="1"/>
</dbReference>
<evidence type="ECO:0000256" key="1">
    <source>
        <dbReference type="SAM" id="MobiDB-lite"/>
    </source>
</evidence>
<accession>Q5B147</accession>
<reference evidence="4" key="1">
    <citation type="journal article" date="2005" name="Nature">
        <title>Sequencing of Aspergillus nidulans and comparative analysis with A. fumigatus and A. oryzae.</title>
        <authorList>
            <person name="Galagan J.E."/>
            <person name="Calvo S.E."/>
            <person name="Cuomo C."/>
            <person name="Ma L.J."/>
            <person name="Wortman J.R."/>
            <person name="Batzoglou S."/>
            <person name="Lee S.I."/>
            <person name="Basturkmen M."/>
            <person name="Spevak C.C."/>
            <person name="Clutterbuck J."/>
            <person name="Kapitonov V."/>
            <person name="Jurka J."/>
            <person name="Scazzocchio C."/>
            <person name="Farman M."/>
            <person name="Butler J."/>
            <person name="Purcell S."/>
            <person name="Harris S."/>
            <person name="Braus G.H."/>
            <person name="Draht O."/>
            <person name="Busch S."/>
            <person name="D'Enfert C."/>
            <person name="Bouchier C."/>
            <person name="Goldman G.H."/>
            <person name="Bell-Pedersen D."/>
            <person name="Griffiths-Jones S."/>
            <person name="Doonan J.H."/>
            <person name="Yu J."/>
            <person name="Vienken K."/>
            <person name="Pain A."/>
            <person name="Freitag M."/>
            <person name="Selker E.U."/>
            <person name="Archer D.B."/>
            <person name="Penalva M.A."/>
            <person name="Oakley B.R."/>
            <person name="Momany M."/>
            <person name="Tanaka T."/>
            <person name="Kumagai T."/>
            <person name="Asai K."/>
            <person name="Machida M."/>
            <person name="Nierman W.C."/>
            <person name="Denning D.W."/>
            <person name="Caddick M."/>
            <person name="Hynes M."/>
            <person name="Paoletti M."/>
            <person name="Fischer R."/>
            <person name="Miller B."/>
            <person name="Dyer P."/>
            <person name="Sachs M.S."/>
            <person name="Osmani S.A."/>
            <person name="Birren B.W."/>
        </authorList>
    </citation>
    <scope>NUCLEOTIDE SEQUENCE [LARGE SCALE GENOMIC DNA]</scope>
    <source>
        <strain evidence="4">FGSC A4 / ATCC 38163 / CBS 112.46 / NRRL 194 / M139</strain>
    </source>
</reference>
<protein>
    <recommendedName>
        <fullName evidence="2">DUF2264 domain-containing protein</fullName>
    </recommendedName>
</protein>
<dbReference type="EMBL" id="BN001305">
    <property type="protein sequence ID" value="CBF81313.1"/>
    <property type="molecule type" value="Genomic_DNA"/>
</dbReference>
<proteinExistence type="predicted"/>
<dbReference type="HOGENOM" id="CLU_028269_1_0_1"/>
<name>Q5B147_EMENI</name>
<dbReference type="PANTHER" id="PTHR35339">
    <property type="entry name" value="LINALOOL DEHYDRATASE_ISOMERASE DOMAIN-CONTAINING PROTEIN"/>
    <property type="match status" value="1"/>
</dbReference>
<keyword evidence="4" id="KW-1185">Reference proteome</keyword>
<reference evidence="4" key="2">
    <citation type="journal article" date="2009" name="Fungal Genet. Biol.">
        <title>The 2008 update of the Aspergillus nidulans genome annotation: a community effort.</title>
        <authorList>
            <person name="Wortman J.R."/>
            <person name="Gilsenan J.M."/>
            <person name="Joardar V."/>
            <person name="Deegan J."/>
            <person name="Clutterbuck J."/>
            <person name="Andersen M.R."/>
            <person name="Archer D."/>
            <person name="Bencina M."/>
            <person name="Braus G."/>
            <person name="Coutinho P."/>
            <person name="von Dohren H."/>
            <person name="Doonan J."/>
            <person name="Driessen A.J."/>
            <person name="Durek P."/>
            <person name="Espeso E."/>
            <person name="Fekete E."/>
            <person name="Flipphi M."/>
            <person name="Estrada C.G."/>
            <person name="Geysens S."/>
            <person name="Goldman G."/>
            <person name="de Groot P.W."/>
            <person name="Hansen K."/>
            <person name="Harris S.D."/>
            <person name="Heinekamp T."/>
            <person name="Helmstaedt K."/>
            <person name="Henrissat B."/>
            <person name="Hofmann G."/>
            <person name="Homan T."/>
            <person name="Horio T."/>
            <person name="Horiuchi H."/>
            <person name="James S."/>
            <person name="Jones M."/>
            <person name="Karaffa L."/>
            <person name="Karanyi Z."/>
            <person name="Kato M."/>
            <person name="Keller N."/>
            <person name="Kelly D.E."/>
            <person name="Kiel J.A."/>
            <person name="Kim J.M."/>
            <person name="van der Klei I.J."/>
            <person name="Klis F.M."/>
            <person name="Kovalchuk A."/>
            <person name="Krasevec N."/>
            <person name="Kubicek C.P."/>
            <person name="Liu B."/>
            <person name="Maccabe A."/>
            <person name="Meyer V."/>
            <person name="Mirabito P."/>
            <person name="Miskei M."/>
            <person name="Mos M."/>
            <person name="Mullins J."/>
            <person name="Nelson D.R."/>
            <person name="Nielsen J."/>
            <person name="Oakley B.R."/>
            <person name="Osmani S.A."/>
            <person name="Pakula T."/>
            <person name="Paszewski A."/>
            <person name="Paulsen I."/>
            <person name="Pilsyk S."/>
            <person name="Pocsi I."/>
            <person name="Punt P.J."/>
            <person name="Ram A.F."/>
            <person name="Ren Q."/>
            <person name="Robellet X."/>
            <person name="Robson G."/>
            <person name="Seiboth B."/>
            <person name="van Solingen P."/>
            <person name="Specht T."/>
            <person name="Sun J."/>
            <person name="Taheri-Talesh N."/>
            <person name="Takeshita N."/>
            <person name="Ussery D."/>
            <person name="vanKuyk P.A."/>
            <person name="Visser H."/>
            <person name="van de Vondervoort P.J."/>
            <person name="de Vries R.P."/>
            <person name="Walton J."/>
            <person name="Xiang X."/>
            <person name="Xiong Y."/>
            <person name="Zeng A.P."/>
            <person name="Brandt B.W."/>
            <person name="Cornell M.J."/>
            <person name="van den Hondel C.A."/>
            <person name="Visser J."/>
            <person name="Oliver S.G."/>
            <person name="Turner G."/>
        </authorList>
    </citation>
    <scope>GENOME REANNOTATION</scope>
    <source>
        <strain evidence="4">FGSC A4 / ATCC 38163 / CBS 112.46 / NRRL 194 / M139</strain>
    </source>
</reference>
<dbReference type="OMA" id="SPYWCCK"/>
<dbReference type="PANTHER" id="PTHR35339:SF4">
    <property type="entry name" value="LINALOOL DEHYDRATASE_ISOMERASE DOMAIN-CONTAINING PROTEIN"/>
    <property type="match status" value="1"/>
</dbReference>
<evidence type="ECO:0000313" key="4">
    <source>
        <dbReference type="Proteomes" id="UP000000560"/>
    </source>
</evidence>
<accession>C8VFK7</accession>